<dbReference type="InterPro" id="IPR003749">
    <property type="entry name" value="ThiS/MoaD-like"/>
</dbReference>
<dbReference type="SUPFAM" id="SSF54285">
    <property type="entry name" value="MoaD/ThiS"/>
    <property type="match status" value="1"/>
</dbReference>
<dbReference type="EMBL" id="CP036402">
    <property type="protein sequence ID" value="QBI20239.1"/>
    <property type="molecule type" value="Genomic_DNA"/>
</dbReference>
<dbReference type="AlphaFoldDB" id="A0A411YGD5"/>
<organism evidence="1 2">
    <name type="scientific">Egibacter rhizosphaerae</name>
    <dbReference type="NCBI Taxonomy" id="1670831"/>
    <lineage>
        <taxon>Bacteria</taxon>
        <taxon>Bacillati</taxon>
        <taxon>Actinomycetota</taxon>
        <taxon>Nitriliruptoria</taxon>
        <taxon>Egibacterales</taxon>
        <taxon>Egibacteraceae</taxon>
        <taxon>Egibacter</taxon>
    </lineage>
</organism>
<dbReference type="InterPro" id="IPR012675">
    <property type="entry name" value="Beta-grasp_dom_sf"/>
</dbReference>
<dbReference type="OrthoDB" id="4331766at2"/>
<evidence type="ECO:0000313" key="1">
    <source>
        <dbReference type="EMBL" id="QBI20239.1"/>
    </source>
</evidence>
<dbReference type="CDD" id="cd17040">
    <property type="entry name" value="Ubl_MoaD_like"/>
    <property type="match status" value="1"/>
</dbReference>
<proteinExistence type="predicted"/>
<dbReference type="InterPro" id="IPR016155">
    <property type="entry name" value="Mopterin_synth/thiamin_S_b"/>
</dbReference>
<keyword evidence="2" id="KW-1185">Reference proteome</keyword>
<dbReference type="NCBIfam" id="TIGR01687">
    <property type="entry name" value="moaD_arch"/>
    <property type="match status" value="1"/>
</dbReference>
<dbReference type="KEGG" id="erz:ER308_12145"/>
<protein>
    <submittedName>
        <fullName evidence="1">MoaD/ThiS family protein</fullName>
    </submittedName>
</protein>
<dbReference type="Proteomes" id="UP000291469">
    <property type="component" value="Chromosome"/>
</dbReference>
<dbReference type="InterPro" id="IPR010038">
    <property type="entry name" value="MoaD_arc-typ"/>
</dbReference>
<accession>A0A411YGD5</accession>
<name>A0A411YGD5_9ACTN</name>
<dbReference type="Gene3D" id="3.10.20.30">
    <property type="match status" value="1"/>
</dbReference>
<evidence type="ECO:0000313" key="2">
    <source>
        <dbReference type="Proteomes" id="UP000291469"/>
    </source>
</evidence>
<reference evidence="1 2" key="1">
    <citation type="submission" date="2019-01" db="EMBL/GenBank/DDBJ databases">
        <title>Egibacter rhizosphaerae EGI 80759T.</title>
        <authorList>
            <person name="Chen D.-D."/>
            <person name="Tian Y."/>
            <person name="Jiao J.-Y."/>
            <person name="Zhang X.-T."/>
            <person name="Zhang Y.-G."/>
            <person name="Zhang Y."/>
            <person name="Xiao M."/>
            <person name="Shu W.-S."/>
            <person name="Li W.-J."/>
        </authorList>
    </citation>
    <scope>NUCLEOTIDE SEQUENCE [LARGE SCALE GENOMIC DNA]</scope>
    <source>
        <strain evidence="1 2">EGI 80759</strain>
    </source>
</reference>
<dbReference type="Pfam" id="PF02597">
    <property type="entry name" value="ThiS"/>
    <property type="match status" value="1"/>
</dbReference>
<sequence>MMAGRCFVAVTVRMFAALREAAGETETQVPAGSVAEVLAEVRRRYGEPFTSRLALASVLVDGNTVDHDADTPVEDGAEVALLPPFSGGGFALFASSTGWAL</sequence>
<gene>
    <name evidence="1" type="ORF">ER308_12145</name>
</gene>